<dbReference type="InterPro" id="IPR001544">
    <property type="entry name" value="Aminotrans_IV"/>
</dbReference>
<evidence type="ECO:0000256" key="4">
    <source>
        <dbReference type="ARBA" id="ARBA00012874"/>
    </source>
</evidence>
<name>A0A074LXT6_9BACL</name>
<comment type="catalytic activity">
    <reaction evidence="9 12">
        <text>D-alanine + 2-oxoglutarate = D-glutamate + pyruvate</text>
        <dbReference type="Rhea" id="RHEA:15869"/>
        <dbReference type="ChEBI" id="CHEBI:15361"/>
        <dbReference type="ChEBI" id="CHEBI:16810"/>
        <dbReference type="ChEBI" id="CHEBI:29986"/>
        <dbReference type="ChEBI" id="CHEBI:57416"/>
        <dbReference type="EC" id="2.6.1.21"/>
    </reaction>
</comment>
<dbReference type="InterPro" id="IPR018300">
    <property type="entry name" value="Aminotrans_IV_CS"/>
</dbReference>
<evidence type="ECO:0000256" key="2">
    <source>
        <dbReference type="ARBA" id="ARBA00009320"/>
    </source>
</evidence>
<dbReference type="SUPFAM" id="SSF56752">
    <property type="entry name" value="D-aminoacid aminotransferase-like PLP-dependent enzymes"/>
    <property type="match status" value="1"/>
</dbReference>
<comment type="function">
    <text evidence="12">Acts on the D-isomers of alanine, leucine, aspartate, glutamate, aminobutyrate, norvaline and asparagine. The enzyme transfers an amino group from a substrate D-amino acid to the pyridoxal phosphate cofactor to form pyridoxamine and an alpha-keto acid in the first half-reaction.</text>
</comment>
<dbReference type="InterPro" id="IPR043132">
    <property type="entry name" value="BCAT-like_C"/>
</dbReference>
<dbReference type="InterPro" id="IPR005784">
    <property type="entry name" value="D_amino_transT"/>
</dbReference>
<comment type="similarity">
    <text evidence="2 10">Belongs to the class-IV pyridoxal-phosphate-dependent aminotransferase family.</text>
</comment>
<dbReference type="Gene3D" id="3.20.10.10">
    <property type="entry name" value="D-amino Acid Aminotransferase, subunit A, domain 2"/>
    <property type="match status" value="1"/>
</dbReference>
<dbReference type="CDD" id="cd01558">
    <property type="entry name" value="D-AAT_like"/>
    <property type="match status" value="1"/>
</dbReference>
<dbReference type="STRING" id="1157490.EL26_01420"/>
<evidence type="ECO:0000313" key="13">
    <source>
        <dbReference type="EMBL" id="KEO85245.1"/>
    </source>
</evidence>
<evidence type="ECO:0000313" key="14">
    <source>
        <dbReference type="Proteomes" id="UP000027931"/>
    </source>
</evidence>
<dbReference type="EMBL" id="JMIR01000001">
    <property type="protein sequence ID" value="KEO85245.1"/>
    <property type="molecule type" value="Genomic_DNA"/>
</dbReference>
<dbReference type="PANTHER" id="PTHR42743:SF10">
    <property type="entry name" value="D-ALANINE AMINOTRANSFERASE"/>
    <property type="match status" value="1"/>
</dbReference>
<evidence type="ECO:0000256" key="10">
    <source>
        <dbReference type="RuleBase" id="RU004106"/>
    </source>
</evidence>
<evidence type="ECO:0000256" key="7">
    <source>
        <dbReference type="ARBA" id="ARBA00022679"/>
    </source>
</evidence>
<sequence>MSLAFFNGEFLPTESVVIPIDERGHQFGDGVYEVIKVYDGKPFLMREHLVRLENSAKAIRLEMPYSVEQLEDLIHEGLTRAELRDAQVYLQITRGIAVRLHAFPDAPPSVSMTFRPSKSLTEEVFNAGVKVALLDDERWLNCYIKSLNLLPNVLAKQTAADRGCFEAVLVRDGYVTEGSSTNAYAVKDGVVYTHPANKRILHGITRAAVLQVAAELGIEVREELYTPEFLLNADEAFLTSTTAEVLAITQVDDTVIGTGKPGPIVRKLHAKFRELIG</sequence>
<proteinExistence type="inferred from homology"/>
<dbReference type="OrthoDB" id="9805628at2"/>
<dbReference type="AlphaFoldDB" id="A0A074LXT6"/>
<dbReference type="InterPro" id="IPR050571">
    <property type="entry name" value="Class-IV_PLP-Dep_Aminotrnsfr"/>
</dbReference>
<reference evidence="13 14" key="1">
    <citation type="journal article" date="2013" name="Int. J. Syst. Evol. Microbiol.">
        <title>Tumebacillus flagellatus sp. nov., an alpha-amylase/pullulanase-producing bacterium isolated from cassava wastewater.</title>
        <authorList>
            <person name="Wang Q."/>
            <person name="Xie N."/>
            <person name="Qin Y."/>
            <person name="Shen N."/>
            <person name="Zhu J."/>
            <person name="Mi H."/>
            <person name="Huang R."/>
        </authorList>
    </citation>
    <scope>NUCLEOTIDE SEQUENCE [LARGE SCALE GENOMIC DNA]</scope>
    <source>
        <strain evidence="13 14">GST4</strain>
    </source>
</reference>
<evidence type="ECO:0000256" key="12">
    <source>
        <dbReference type="RuleBase" id="RU004520"/>
    </source>
</evidence>
<dbReference type="InterPro" id="IPR043131">
    <property type="entry name" value="BCAT-like_N"/>
</dbReference>
<gene>
    <name evidence="13" type="ORF">EL26_01420</name>
</gene>
<evidence type="ECO:0000256" key="1">
    <source>
        <dbReference type="ARBA" id="ARBA00001933"/>
    </source>
</evidence>
<evidence type="ECO:0000256" key="8">
    <source>
        <dbReference type="ARBA" id="ARBA00022898"/>
    </source>
</evidence>
<evidence type="ECO:0000256" key="9">
    <source>
        <dbReference type="ARBA" id="ARBA00047911"/>
    </source>
</evidence>
<comment type="cofactor">
    <cofactor evidence="1 11">
        <name>pyridoxal 5'-phosphate</name>
        <dbReference type="ChEBI" id="CHEBI:597326"/>
    </cofactor>
</comment>
<evidence type="ECO:0000256" key="5">
    <source>
        <dbReference type="ARBA" id="ARBA00021779"/>
    </source>
</evidence>
<keyword evidence="6 13" id="KW-0032">Aminotransferase</keyword>
<dbReference type="EC" id="2.6.1.21" evidence="4 12"/>
<accession>A0A074LXT6</accession>
<dbReference type="eggNOG" id="COG0115">
    <property type="taxonomic scope" value="Bacteria"/>
</dbReference>
<keyword evidence="7 13" id="KW-0808">Transferase</keyword>
<dbReference type="GO" id="GO:0008652">
    <property type="term" value="P:amino acid biosynthetic process"/>
    <property type="evidence" value="ECO:0007669"/>
    <property type="project" value="UniProtKB-ARBA"/>
</dbReference>
<dbReference type="GO" id="GO:0005829">
    <property type="term" value="C:cytosol"/>
    <property type="evidence" value="ECO:0007669"/>
    <property type="project" value="TreeGrafter"/>
</dbReference>
<dbReference type="RefSeq" id="WP_038083552.1">
    <property type="nucleotide sequence ID" value="NZ_JMIR01000001.1"/>
</dbReference>
<comment type="subunit">
    <text evidence="3">Homodimer.</text>
</comment>
<evidence type="ECO:0000256" key="3">
    <source>
        <dbReference type="ARBA" id="ARBA00011738"/>
    </source>
</evidence>
<dbReference type="GO" id="GO:0046394">
    <property type="term" value="P:carboxylic acid biosynthetic process"/>
    <property type="evidence" value="ECO:0007669"/>
    <property type="project" value="UniProtKB-ARBA"/>
</dbReference>
<keyword evidence="14" id="KW-1185">Reference proteome</keyword>
<comment type="caution">
    <text evidence="13">The sequence shown here is derived from an EMBL/GenBank/DDBJ whole genome shotgun (WGS) entry which is preliminary data.</text>
</comment>
<dbReference type="GO" id="GO:0046416">
    <property type="term" value="P:D-amino acid metabolic process"/>
    <property type="evidence" value="ECO:0007669"/>
    <property type="project" value="InterPro"/>
</dbReference>
<dbReference type="InterPro" id="IPR036038">
    <property type="entry name" value="Aminotransferase-like"/>
</dbReference>
<dbReference type="NCBIfam" id="TIGR01121">
    <property type="entry name" value="D_amino_aminoT"/>
    <property type="match status" value="1"/>
</dbReference>
<dbReference type="FunFam" id="3.20.10.10:FF:000002">
    <property type="entry name" value="D-alanine aminotransferase"/>
    <property type="match status" value="1"/>
</dbReference>
<protein>
    <recommendedName>
        <fullName evidence="5 12">D-alanine aminotransferase</fullName>
        <ecNumber evidence="4 12">2.6.1.21</ecNumber>
    </recommendedName>
</protein>
<dbReference type="PANTHER" id="PTHR42743">
    <property type="entry name" value="AMINO-ACID AMINOTRANSFERASE"/>
    <property type="match status" value="1"/>
</dbReference>
<dbReference type="PROSITE" id="PS00770">
    <property type="entry name" value="AA_TRANSFER_CLASS_4"/>
    <property type="match status" value="1"/>
</dbReference>
<dbReference type="Proteomes" id="UP000027931">
    <property type="component" value="Unassembled WGS sequence"/>
</dbReference>
<dbReference type="Pfam" id="PF01063">
    <property type="entry name" value="Aminotran_4"/>
    <property type="match status" value="1"/>
</dbReference>
<organism evidence="13 14">
    <name type="scientific">Tumebacillus flagellatus</name>
    <dbReference type="NCBI Taxonomy" id="1157490"/>
    <lineage>
        <taxon>Bacteria</taxon>
        <taxon>Bacillati</taxon>
        <taxon>Bacillota</taxon>
        <taxon>Bacilli</taxon>
        <taxon>Bacillales</taxon>
        <taxon>Alicyclobacillaceae</taxon>
        <taxon>Tumebacillus</taxon>
    </lineage>
</organism>
<dbReference type="Gene3D" id="3.30.470.10">
    <property type="match status" value="1"/>
</dbReference>
<evidence type="ECO:0000256" key="6">
    <source>
        <dbReference type="ARBA" id="ARBA00022576"/>
    </source>
</evidence>
<dbReference type="GO" id="GO:0047810">
    <property type="term" value="F:D-alanine-2-oxoglutarate aminotransferase activity"/>
    <property type="evidence" value="ECO:0007669"/>
    <property type="project" value="UniProtKB-EC"/>
</dbReference>
<dbReference type="GO" id="GO:0030170">
    <property type="term" value="F:pyridoxal phosphate binding"/>
    <property type="evidence" value="ECO:0007669"/>
    <property type="project" value="InterPro"/>
</dbReference>
<evidence type="ECO:0000256" key="11">
    <source>
        <dbReference type="RuleBase" id="RU004516"/>
    </source>
</evidence>
<keyword evidence="8 11" id="KW-0663">Pyridoxal phosphate</keyword>